<dbReference type="Gene3D" id="3.30.750.24">
    <property type="entry name" value="STAS domain"/>
    <property type="match status" value="1"/>
</dbReference>
<evidence type="ECO:0000313" key="2">
    <source>
        <dbReference type="EMBL" id="MBB1487085.1"/>
    </source>
</evidence>
<dbReference type="PANTHER" id="PTHR33495">
    <property type="entry name" value="ANTI-SIGMA FACTOR ANTAGONIST TM_1081-RELATED-RELATED"/>
    <property type="match status" value="1"/>
</dbReference>
<gene>
    <name evidence="2" type="ORF">H4O21_10720</name>
</gene>
<dbReference type="InterPro" id="IPR036513">
    <property type="entry name" value="STAS_dom_sf"/>
</dbReference>
<accession>A0A839IPA2</accession>
<dbReference type="Proteomes" id="UP000565262">
    <property type="component" value="Unassembled WGS sequence"/>
</dbReference>
<organism evidence="2 3">
    <name type="scientific">Oceanospirillum sediminis</name>
    <dbReference type="NCBI Taxonomy" id="2760088"/>
    <lineage>
        <taxon>Bacteria</taxon>
        <taxon>Pseudomonadati</taxon>
        <taxon>Pseudomonadota</taxon>
        <taxon>Gammaproteobacteria</taxon>
        <taxon>Oceanospirillales</taxon>
        <taxon>Oceanospirillaceae</taxon>
        <taxon>Oceanospirillum</taxon>
    </lineage>
</organism>
<dbReference type="CDD" id="cd07043">
    <property type="entry name" value="STAS_anti-anti-sigma_factors"/>
    <property type="match status" value="1"/>
</dbReference>
<dbReference type="Pfam" id="PF01740">
    <property type="entry name" value="STAS"/>
    <property type="match status" value="1"/>
</dbReference>
<dbReference type="PIRSF" id="PIRSF029548">
    <property type="entry name" value="UCP029548"/>
    <property type="match status" value="1"/>
</dbReference>
<reference evidence="2 3" key="1">
    <citation type="submission" date="2020-08" db="EMBL/GenBank/DDBJ databases">
        <title>Oceanospirillum sp. nov. isolated from marine sediment.</title>
        <authorList>
            <person name="Ji X."/>
        </authorList>
    </citation>
    <scope>NUCLEOTIDE SEQUENCE [LARGE SCALE GENOMIC DNA]</scope>
    <source>
        <strain evidence="2 3">D5</strain>
    </source>
</reference>
<dbReference type="AlphaFoldDB" id="A0A839IPA2"/>
<evidence type="ECO:0000259" key="1">
    <source>
        <dbReference type="PROSITE" id="PS50801"/>
    </source>
</evidence>
<dbReference type="RefSeq" id="WP_182808861.1">
    <property type="nucleotide sequence ID" value="NZ_JACJFM010000011.1"/>
</dbReference>
<evidence type="ECO:0000313" key="3">
    <source>
        <dbReference type="Proteomes" id="UP000565262"/>
    </source>
</evidence>
<protein>
    <submittedName>
        <fullName evidence="2">STAS domain-containing protein</fullName>
    </submittedName>
</protein>
<keyword evidence="3" id="KW-1185">Reference proteome</keyword>
<comment type="caution">
    <text evidence="2">The sequence shown here is derived from an EMBL/GenBank/DDBJ whole genome shotgun (WGS) entry which is preliminary data.</text>
</comment>
<proteinExistence type="predicted"/>
<dbReference type="SUPFAM" id="SSF52091">
    <property type="entry name" value="SpoIIaa-like"/>
    <property type="match status" value="1"/>
</dbReference>
<dbReference type="InterPro" id="IPR002645">
    <property type="entry name" value="STAS_dom"/>
</dbReference>
<dbReference type="PROSITE" id="PS50801">
    <property type="entry name" value="STAS"/>
    <property type="match status" value="1"/>
</dbReference>
<dbReference type="InterPro" id="IPR014557">
    <property type="entry name" value="UCP029548_STAS-type"/>
</dbReference>
<dbReference type="EMBL" id="JACJFM010000011">
    <property type="protein sequence ID" value="MBB1487085.1"/>
    <property type="molecule type" value="Genomic_DNA"/>
</dbReference>
<feature type="domain" description="STAS" evidence="1">
    <location>
        <begin position="4"/>
        <end position="131"/>
    </location>
</feature>
<name>A0A839IPA2_9GAMM</name>
<dbReference type="PANTHER" id="PTHR33495:SF2">
    <property type="entry name" value="ANTI-SIGMA FACTOR ANTAGONIST TM_1081-RELATED"/>
    <property type="match status" value="1"/>
</dbReference>
<sequence length="170" mass="19082">MQNGKIMVAENQDVYVLKFMGDVRLTLCSTIDSLLKRIFGHGELKSVVVDLTETEGIDSTALGLLAKIAVNARSVMEHKPVIISTREDITHILQTMGFEHYFEIQEEPVQICCQMKEAPVLDECAESVRQKVIDAHRILMGLNPKNKAEFEPVVFALENCTSTIESHQTH</sequence>
<dbReference type="GO" id="GO:0043856">
    <property type="term" value="F:anti-sigma factor antagonist activity"/>
    <property type="evidence" value="ECO:0007669"/>
    <property type="project" value="TreeGrafter"/>
</dbReference>